<comment type="subcellular location">
    <subcellularLocation>
        <location evidence="1">Golgi apparatus membrane</location>
        <topology evidence="1">Single-pass type II membrane protein</topology>
    </subcellularLocation>
    <subcellularLocation>
        <location evidence="12">Golgi apparatus</location>
        <location evidence="12">Golgi stack membrane</location>
        <topology evidence="12">Single-pass type II membrane protein</topology>
    </subcellularLocation>
</comment>
<evidence type="ECO:0000256" key="1">
    <source>
        <dbReference type="ARBA" id="ARBA00004323"/>
    </source>
</evidence>
<dbReference type="InterPro" id="IPR001503">
    <property type="entry name" value="Glyco_trans_10"/>
</dbReference>
<keyword evidence="6 12" id="KW-0812">Transmembrane</keyword>
<dbReference type="KEGG" id="tad:TRIADDRAFT_60294"/>
<keyword evidence="10 12" id="KW-0472">Membrane</keyword>
<keyword evidence="9 12" id="KW-0333">Golgi apparatus</keyword>
<dbReference type="FunCoup" id="B3S7U2">
    <property type="interactions" value="276"/>
</dbReference>
<dbReference type="PANTHER" id="PTHR48438:SF1">
    <property type="entry name" value="ALPHA-(1,3)-FUCOSYLTRANSFERASE C-RELATED"/>
    <property type="match status" value="1"/>
</dbReference>
<dbReference type="Pfam" id="PF00852">
    <property type="entry name" value="Glyco_transf_10"/>
    <property type="match status" value="1"/>
</dbReference>
<dbReference type="EMBL" id="DS985254">
    <property type="protein sequence ID" value="EDV21253.1"/>
    <property type="molecule type" value="Genomic_DNA"/>
</dbReference>
<evidence type="ECO:0000313" key="16">
    <source>
        <dbReference type="Proteomes" id="UP000009022"/>
    </source>
</evidence>
<dbReference type="Pfam" id="PF17039">
    <property type="entry name" value="Glyco_tran_10_N"/>
    <property type="match status" value="1"/>
</dbReference>
<keyword evidence="11" id="KW-0325">Glycoprotein</keyword>
<evidence type="ECO:0000313" key="15">
    <source>
        <dbReference type="EMBL" id="EDV21253.1"/>
    </source>
</evidence>
<dbReference type="Proteomes" id="UP000009022">
    <property type="component" value="Unassembled WGS sequence"/>
</dbReference>
<proteinExistence type="inferred from homology"/>
<comment type="similarity">
    <text evidence="3 12">Belongs to the glycosyltransferase 10 family.</text>
</comment>
<dbReference type="AlphaFoldDB" id="B3S7U2"/>
<feature type="transmembrane region" description="Helical" evidence="12">
    <location>
        <begin position="12"/>
        <end position="32"/>
    </location>
</feature>
<dbReference type="EC" id="2.4.1.-" evidence="12"/>
<evidence type="ECO:0000256" key="11">
    <source>
        <dbReference type="ARBA" id="ARBA00023180"/>
    </source>
</evidence>
<evidence type="ECO:0000256" key="8">
    <source>
        <dbReference type="ARBA" id="ARBA00022989"/>
    </source>
</evidence>
<evidence type="ECO:0000256" key="2">
    <source>
        <dbReference type="ARBA" id="ARBA00004922"/>
    </source>
</evidence>
<dbReference type="InterPro" id="IPR038577">
    <property type="entry name" value="GT10-like_C_sf"/>
</dbReference>
<dbReference type="UniPathway" id="UPA00378"/>
<name>B3S7U2_TRIAD</name>
<dbReference type="OMA" id="CFESELW"/>
<dbReference type="CTD" id="6757433"/>
<dbReference type="InterPro" id="IPR031481">
    <property type="entry name" value="Glyco_tran_10_N"/>
</dbReference>
<dbReference type="PANTHER" id="PTHR48438">
    <property type="entry name" value="ALPHA-(1,3)-FUCOSYLTRANSFERASE C-RELATED"/>
    <property type="match status" value="1"/>
</dbReference>
<evidence type="ECO:0000259" key="14">
    <source>
        <dbReference type="Pfam" id="PF17039"/>
    </source>
</evidence>
<protein>
    <recommendedName>
        <fullName evidence="12">Fucosyltransferase</fullName>
        <ecNumber evidence="12">2.4.1.-</ecNumber>
    </recommendedName>
</protein>
<dbReference type="STRING" id="10228.B3S7U2"/>
<dbReference type="InParanoid" id="B3S7U2"/>
<organism evidence="15 16">
    <name type="scientific">Trichoplax adhaerens</name>
    <name type="common">Trichoplax reptans</name>
    <dbReference type="NCBI Taxonomy" id="10228"/>
    <lineage>
        <taxon>Eukaryota</taxon>
        <taxon>Metazoa</taxon>
        <taxon>Placozoa</taxon>
        <taxon>Uniplacotomia</taxon>
        <taxon>Trichoplacea</taxon>
        <taxon>Trichoplacidae</taxon>
        <taxon>Trichoplax</taxon>
    </lineage>
</organism>
<reference evidence="15 16" key="1">
    <citation type="journal article" date="2008" name="Nature">
        <title>The Trichoplax genome and the nature of placozoans.</title>
        <authorList>
            <person name="Srivastava M."/>
            <person name="Begovic E."/>
            <person name="Chapman J."/>
            <person name="Putnam N.H."/>
            <person name="Hellsten U."/>
            <person name="Kawashima T."/>
            <person name="Kuo A."/>
            <person name="Mitros T."/>
            <person name="Salamov A."/>
            <person name="Carpenter M.L."/>
            <person name="Signorovitch A.Y."/>
            <person name="Moreno M.A."/>
            <person name="Kamm K."/>
            <person name="Grimwood J."/>
            <person name="Schmutz J."/>
            <person name="Shapiro H."/>
            <person name="Grigoriev I.V."/>
            <person name="Buss L.W."/>
            <person name="Schierwater B."/>
            <person name="Dellaporta S.L."/>
            <person name="Rokhsar D.S."/>
        </authorList>
    </citation>
    <scope>NUCLEOTIDE SEQUENCE [LARGE SCALE GENOMIC DNA]</scope>
    <source>
        <strain evidence="15 16">Grell-BS-1999</strain>
    </source>
</reference>
<comment type="pathway">
    <text evidence="2">Protein modification; protein glycosylation.</text>
</comment>
<feature type="domain" description="Fucosyltransferase C-terminal" evidence="13">
    <location>
        <begin position="187"/>
        <end position="359"/>
    </location>
</feature>
<dbReference type="eggNOG" id="KOG2619">
    <property type="taxonomic scope" value="Eukaryota"/>
</dbReference>
<dbReference type="FunFam" id="3.40.50.11660:FF:000006">
    <property type="entry name" value="Alpha-(1,3)-fucosyltransferase C"/>
    <property type="match status" value="1"/>
</dbReference>
<dbReference type="GeneID" id="6757433"/>
<feature type="domain" description="Fucosyltransferase N-terminal" evidence="14">
    <location>
        <begin position="50"/>
        <end position="168"/>
    </location>
</feature>
<evidence type="ECO:0000256" key="7">
    <source>
        <dbReference type="ARBA" id="ARBA00022968"/>
    </source>
</evidence>
<gene>
    <name evidence="15" type="ORF">TRIADDRAFT_60294</name>
</gene>
<evidence type="ECO:0000256" key="4">
    <source>
        <dbReference type="ARBA" id="ARBA00022676"/>
    </source>
</evidence>
<keyword evidence="4 12" id="KW-0328">Glycosyltransferase</keyword>
<dbReference type="Gene3D" id="3.40.50.11660">
    <property type="entry name" value="Glycosyl transferase family 10, C-terminal domain"/>
    <property type="match status" value="1"/>
</dbReference>
<sequence>MSKKEAASNRSDRFLACAAVVIITIIFFVYFITVTIDFKASSSSIKFFKKNKPLILFWTPWFSFDWPIAAGNLKCKDYGVECIITKDRGDYYRSHAVVFHGSSYQVRDIHDYPILRSRPYGQKWVYHNLENPMISTSLTNGHLPKEINGLFNVTMTYTSDSDVIYRYGQVVPGQFRDGFDPNRNYAQGKTKLVAWASSKCYPERTTFINRLSRLMQVDKYGKCGNLSCPRTKGCWKRLGRQYKFYLSFENKVCKDYVTEKFYANALLYDMVPIVLGGANYQDPQVAPPGSYINAFDFKNIEELSQYILKVDKDDSLYNQYFQWRANYTIVRMKMSEAFCELCYDISFFRRQKIYHDLTTFWSTDEENCVKYPKSGNSKISTQFKYYATKSDSLANRGRV</sequence>
<evidence type="ECO:0000256" key="9">
    <source>
        <dbReference type="ARBA" id="ARBA00023034"/>
    </source>
</evidence>
<dbReference type="SUPFAM" id="SSF53756">
    <property type="entry name" value="UDP-Glycosyltransferase/glycogen phosphorylase"/>
    <property type="match status" value="1"/>
</dbReference>
<evidence type="ECO:0000256" key="10">
    <source>
        <dbReference type="ARBA" id="ARBA00023136"/>
    </source>
</evidence>
<dbReference type="GO" id="GO:0032580">
    <property type="term" value="C:Golgi cisterna membrane"/>
    <property type="evidence" value="ECO:0007669"/>
    <property type="project" value="UniProtKB-SubCell"/>
</dbReference>
<keyword evidence="8 12" id="KW-1133">Transmembrane helix</keyword>
<dbReference type="HOGENOM" id="CLU_032075_3_0_1"/>
<dbReference type="GO" id="GO:0000139">
    <property type="term" value="C:Golgi membrane"/>
    <property type="evidence" value="ECO:0007669"/>
    <property type="project" value="UniProtKB-SubCell"/>
</dbReference>
<evidence type="ECO:0000256" key="5">
    <source>
        <dbReference type="ARBA" id="ARBA00022679"/>
    </source>
</evidence>
<evidence type="ECO:0000256" key="12">
    <source>
        <dbReference type="RuleBase" id="RU003832"/>
    </source>
</evidence>
<dbReference type="InterPro" id="IPR055270">
    <property type="entry name" value="Glyco_tran_10_C"/>
</dbReference>
<evidence type="ECO:0000256" key="6">
    <source>
        <dbReference type="ARBA" id="ARBA00022692"/>
    </source>
</evidence>
<dbReference type="OrthoDB" id="427096at2759"/>
<evidence type="ECO:0000256" key="3">
    <source>
        <dbReference type="ARBA" id="ARBA00008919"/>
    </source>
</evidence>
<dbReference type="PhylomeDB" id="B3S7U2"/>
<keyword evidence="5 12" id="KW-0808">Transferase</keyword>
<accession>B3S7U2</accession>
<dbReference type="GO" id="GO:0046920">
    <property type="term" value="F:alpha-(1-&gt;3)-fucosyltransferase activity"/>
    <property type="evidence" value="ECO:0000318"/>
    <property type="project" value="GO_Central"/>
</dbReference>
<evidence type="ECO:0000259" key="13">
    <source>
        <dbReference type="Pfam" id="PF00852"/>
    </source>
</evidence>
<keyword evidence="7" id="KW-0735">Signal-anchor</keyword>
<keyword evidence="16" id="KW-1185">Reference proteome</keyword>
<dbReference type="RefSeq" id="XP_002116220.1">
    <property type="nucleotide sequence ID" value="XM_002116184.1"/>
</dbReference>